<evidence type="ECO:0000313" key="2">
    <source>
        <dbReference type="EMBL" id="OXL15222.1"/>
    </source>
</evidence>
<keyword evidence="3" id="KW-1185">Reference proteome</keyword>
<gene>
    <name evidence="2" type="ORF">AOC33_06865</name>
</gene>
<name>A0A229FTP3_9BURK</name>
<reference evidence="2 3" key="1">
    <citation type="submission" date="2017-06" db="EMBL/GenBank/DDBJ databases">
        <title>Reclassification of a Polynucleobacter cosmopolitanus strain isolated from tropical Lake Victoria as Polynucleobacter victoriensis comb. nov.</title>
        <authorList>
            <person name="Hahn M.W."/>
        </authorList>
    </citation>
    <scope>NUCLEOTIDE SEQUENCE [LARGE SCALE GENOMIC DNA]</scope>
    <source>
        <strain evidence="2 3">MWH-MoIso2</strain>
    </source>
</reference>
<dbReference type="EMBL" id="NJGG01000002">
    <property type="protein sequence ID" value="OXL15222.1"/>
    <property type="molecule type" value="Genomic_DNA"/>
</dbReference>
<comment type="caution">
    <text evidence="2">The sequence shown here is derived from an EMBL/GenBank/DDBJ whole genome shotgun (WGS) entry which is preliminary data.</text>
</comment>
<keyword evidence="1" id="KW-0175">Coiled coil</keyword>
<dbReference type="Pfam" id="PF10504">
    <property type="entry name" value="DUF2452"/>
    <property type="match status" value="1"/>
</dbReference>
<dbReference type="AlphaFoldDB" id="A0A229FTP3"/>
<organism evidence="2 3">
    <name type="scientific">Polynucleobacter cosmopolitanus</name>
    <dbReference type="NCBI Taxonomy" id="351345"/>
    <lineage>
        <taxon>Bacteria</taxon>
        <taxon>Pseudomonadati</taxon>
        <taxon>Pseudomonadota</taxon>
        <taxon>Betaproteobacteria</taxon>
        <taxon>Burkholderiales</taxon>
        <taxon>Burkholderiaceae</taxon>
        <taxon>Polynucleobacter</taxon>
    </lineage>
</organism>
<evidence type="ECO:0000256" key="1">
    <source>
        <dbReference type="SAM" id="Coils"/>
    </source>
</evidence>
<evidence type="ECO:0008006" key="4">
    <source>
        <dbReference type="Google" id="ProtNLM"/>
    </source>
</evidence>
<accession>A0A229FTP3</accession>
<dbReference type="Proteomes" id="UP000215188">
    <property type="component" value="Unassembled WGS sequence"/>
</dbReference>
<dbReference type="OrthoDB" id="662061at2"/>
<proteinExistence type="predicted"/>
<evidence type="ECO:0000313" key="3">
    <source>
        <dbReference type="Proteomes" id="UP000215188"/>
    </source>
</evidence>
<sequence>MRIEDTDPARHASIEYPMEVGSPVFAPIKVTEEKDKAVNVARQNAKHEYDRIMEQANVLMKQAKALQSRLDVTEQVHAAKFSFNPLHGKVYHLYFDHRQQTNVLIQTGPDEWTCGVPEHWTFNLSVKKLGDSTWEELEQELKPESNPVDLALLKG</sequence>
<dbReference type="RefSeq" id="WP_089516452.1">
    <property type="nucleotide sequence ID" value="NZ_NJGG01000002.1"/>
</dbReference>
<dbReference type="InterPro" id="IPR019534">
    <property type="entry name" value="DUF2452"/>
</dbReference>
<protein>
    <recommendedName>
        <fullName evidence="4">DUF2452 domain-containing protein</fullName>
    </recommendedName>
</protein>
<feature type="coiled-coil region" evidence="1">
    <location>
        <begin position="42"/>
        <end position="69"/>
    </location>
</feature>